<feature type="domain" description="DUF4468" evidence="1">
    <location>
        <begin position="34"/>
        <end position="116"/>
    </location>
</feature>
<organism evidence="2 3">
    <name type="scientific">Adhaeribacter terrigena</name>
    <dbReference type="NCBI Taxonomy" id="2793070"/>
    <lineage>
        <taxon>Bacteria</taxon>
        <taxon>Pseudomonadati</taxon>
        <taxon>Bacteroidota</taxon>
        <taxon>Cytophagia</taxon>
        <taxon>Cytophagales</taxon>
        <taxon>Hymenobacteraceae</taxon>
        <taxon>Adhaeribacter</taxon>
    </lineage>
</organism>
<comment type="caution">
    <text evidence="2">The sequence shown here is derived from an EMBL/GenBank/DDBJ whole genome shotgun (WGS) entry which is preliminary data.</text>
</comment>
<accession>A0ABS1BZE7</accession>
<protein>
    <submittedName>
        <fullName evidence="2">DUF4468 domain-containing protein</fullName>
    </submittedName>
</protein>
<evidence type="ECO:0000313" key="2">
    <source>
        <dbReference type="EMBL" id="MBK0402292.1"/>
    </source>
</evidence>
<dbReference type="RefSeq" id="WP_200505046.1">
    <property type="nucleotide sequence ID" value="NZ_JAEHFX010000002.1"/>
</dbReference>
<evidence type="ECO:0000313" key="3">
    <source>
        <dbReference type="Proteomes" id="UP000644147"/>
    </source>
</evidence>
<reference evidence="2 3" key="1">
    <citation type="submission" date="2020-12" db="EMBL/GenBank/DDBJ databases">
        <title>Bacterial novel species Adhaeribacter sp. BT258 isolated from soil.</title>
        <authorList>
            <person name="Jung H.-Y."/>
        </authorList>
    </citation>
    <scope>NUCLEOTIDE SEQUENCE [LARGE SCALE GENOMIC DNA]</scope>
    <source>
        <strain evidence="2 3">BT258</strain>
    </source>
</reference>
<dbReference type="Pfam" id="PF14730">
    <property type="entry name" value="DUF4468"/>
    <property type="match status" value="1"/>
</dbReference>
<name>A0ABS1BZE7_9BACT</name>
<dbReference type="EMBL" id="JAEHFX010000002">
    <property type="protein sequence ID" value="MBK0402292.1"/>
    <property type="molecule type" value="Genomic_DNA"/>
</dbReference>
<keyword evidence="3" id="KW-1185">Reference proteome</keyword>
<dbReference type="Gene3D" id="3.30.530.80">
    <property type="match status" value="1"/>
</dbReference>
<gene>
    <name evidence="2" type="ORF">I5M27_04805</name>
</gene>
<proteinExistence type="predicted"/>
<sequence>MRIIFTLIIFIGINTICFSQVKYDFESGSARMENVVQVSNIQRDELYNKSRIWLAQNLKSSDNQVFLEDTNKENLIATGNLLLDRKGLLSDRVLNFKLSLAFKDGRYKYVIDKIVFSEKFTNIDGKVSYYTYDLDQHYAKMHSKNKDKKGNKFEEIDAELITLMTNLEKTLNNTMPAKSQDW</sequence>
<dbReference type="InterPro" id="IPR027823">
    <property type="entry name" value="DUF4468"/>
</dbReference>
<dbReference type="Proteomes" id="UP000644147">
    <property type="component" value="Unassembled WGS sequence"/>
</dbReference>
<evidence type="ECO:0000259" key="1">
    <source>
        <dbReference type="Pfam" id="PF14730"/>
    </source>
</evidence>